<dbReference type="SMART" id="SM00108">
    <property type="entry name" value="B_lectin"/>
    <property type="match status" value="2"/>
</dbReference>
<keyword evidence="4" id="KW-1185">Reference proteome</keyword>
<dbReference type="SUPFAM" id="SSF51110">
    <property type="entry name" value="alpha-D-mannose-specific plant lectins"/>
    <property type="match status" value="3"/>
</dbReference>
<evidence type="ECO:0000313" key="4">
    <source>
        <dbReference type="Proteomes" id="UP000295075"/>
    </source>
</evidence>
<feature type="domain" description="Bulb-type lectin" evidence="2">
    <location>
        <begin position="51"/>
        <end position="157"/>
    </location>
</feature>
<feature type="domain" description="Bulb-type lectin" evidence="2">
    <location>
        <begin position="159"/>
        <end position="267"/>
    </location>
</feature>
<dbReference type="AlphaFoldDB" id="A0A4V2XPL8"/>
<dbReference type="OrthoDB" id="516973at2"/>
<keyword evidence="1" id="KW-0732">Signal</keyword>
<evidence type="ECO:0000259" key="2">
    <source>
        <dbReference type="PROSITE" id="PS50927"/>
    </source>
</evidence>
<dbReference type="PROSITE" id="PS50927">
    <property type="entry name" value="BULB_LECTIN"/>
    <property type="match status" value="2"/>
</dbReference>
<dbReference type="Proteomes" id="UP000295075">
    <property type="component" value="Unassembled WGS sequence"/>
</dbReference>
<accession>A0A4V2XPL8</accession>
<comment type="caution">
    <text evidence="3">The sequence shown here is derived from an EMBL/GenBank/DDBJ whole genome shotgun (WGS) entry which is preliminary data.</text>
</comment>
<dbReference type="EMBL" id="SMKA01000187">
    <property type="protein sequence ID" value="TDC22565.1"/>
    <property type="molecule type" value="Genomic_DNA"/>
</dbReference>
<dbReference type="InterPro" id="IPR001480">
    <property type="entry name" value="Bulb-type_lectin_dom"/>
</dbReference>
<proteinExistence type="predicted"/>
<gene>
    <name evidence="3" type="ORF">E1261_30540</name>
</gene>
<dbReference type="RefSeq" id="WP_132412652.1">
    <property type="nucleotide sequence ID" value="NZ_SMKA01000187.1"/>
</dbReference>
<reference evidence="3 4" key="1">
    <citation type="submission" date="2019-03" db="EMBL/GenBank/DDBJ databases">
        <title>Draft genome sequences of novel Actinobacteria.</title>
        <authorList>
            <person name="Sahin N."/>
            <person name="Ay H."/>
            <person name="Saygin H."/>
        </authorList>
    </citation>
    <scope>NUCLEOTIDE SEQUENCE [LARGE SCALE GENOMIC DNA]</scope>
    <source>
        <strain evidence="3 4">JCM 30547</strain>
    </source>
</reference>
<dbReference type="Gene3D" id="2.90.10.10">
    <property type="entry name" value="Bulb-type lectin domain"/>
    <property type="match status" value="4"/>
</dbReference>
<protein>
    <recommendedName>
        <fullName evidence="2">Bulb-type lectin domain-containing protein</fullName>
    </recommendedName>
</protein>
<name>A0A4V2XPL8_9ACTN</name>
<evidence type="ECO:0000256" key="1">
    <source>
        <dbReference type="SAM" id="SignalP"/>
    </source>
</evidence>
<feature type="chain" id="PRO_5020350075" description="Bulb-type lectin domain-containing protein" evidence="1">
    <location>
        <begin position="34"/>
        <end position="267"/>
    </location>
</feature>
<sequence length="267" mass="28698">MISTKSVRTKVFATLTAGAAAGAALLAPVAAQATTSTATAPAAVTQATAVSDILQPGQKLKAGNYIRSKNGQYTFLMQSDGNAVLYKGKTALWSTATNRKASVLVMQKNGNLTVVSGKTIVWQSNTGTSPNARLVVQNDNNLVIYNTRNKPNWSRYMVVGTLGMNRVLKYPEYMTSVNRAYRLYMQGDGNLVLYKGKTALWSTKTQSKGAFVAMQGDGNLVVYSAAKKALWSSKTTRKGSVLVLQNSGDLQIVNGRTVVWRTNTAGR</sequence>
<dbReference type="InterPro" id="IPR036426">
    <property type="entry name" value="Bulb-type_lectin_dom_sf"/>
</dbReference>
<evidence type="ECO:0000313" key="3">
    <source>
        <dbReference type="EMBL" id="TDC22565.1"/>
    </source>
</evidence>
<feature type="signal peptide" evidence="1">
    <location>
        <begin position="1"/>
        <end position="33"/>
    </location>
</feature>
<organism evidence="3 4">
    <name type="scientific">Kribbella albertanoniae</name>
    <dbReference type="NCBI Taxonomy" id="1266829"/>
    <lineage>
        <taxon>Bacteria</taxon>
        <taxon>Bacillati</taxon>
        <taxon>Actinomycetota</taxon>
        <taxon>Actinomycetes</taxon>
        <taxon>Propionibacteriales</taxon>
        <taxon>Kribbellaceae</taxon>
        <taxon>Kribbella</taxon>
    </lineage>
</organism>